<dbReference type="InterPro" id="IPR029058">
    <property type="entry name" value="AB_hydrolase_fold"/>
</dbReference>
<dbReference type="eggNOG" id="COG0596">
    <property type="taxonomic scope" value="Bacteria"/>
</dbReference>
<reference evidence="2 3" key="2">
    <citation type="journal article" date="2011" name="Mol. Biol. Evol.">
        <title>Unity in variety--the pan-genome of the Chlamydiae.</title>
        <authorList>
            <person name="Collingro A."/>
            <person name="Tischler P."/>
            <person name="Weinmaier T."/>
            <person name="Penz T."/>
            <person name="Heinz E."/>
            <person name="Brunham R.C."/>
            <person name="Read T.D."/>
            <person name="Bavoil P.M."/>
            <person name="Sachse K."/>
            <person name="Kahane S."/>
            <person name="Friedman M.G."/>
            <person name="Rattei T."/>
            <person name="Myers G.S."/>
            <person name="Horn M."/>
        </authorList>
    </citation>
    <scope>NUCLEOTIDE SEQUENCE [LARGE SCALE GENOMIC DNA]</scope>
    <source>
        <strain evidence="3">ATCC VR-1471 / Z</strain>
    </source>
</reference>
<dbReference type="Pfam" id="PF00561">
    <property type="entry name" value="Abhydrolase_1"/>
    <property type="match status" value="1"/>
</dbReference>
<dbReference type="PANTHER" id="PTHR43194">
    <property type="entry name" value="HYDROLASE ALPHA/BETA FOLD FAMILY"/>
    <property type="match status" value="1"/>
</dbReference>
<dbReference type="SUPFAM" id="SSF53474">
    <property type="entry name" value="alpha/beta-Hydrolases"/>
    <property type="match status" value="1"/>
</dbReference>
<dbReference type="KEGG" id="sng:SNE_A16390"/>
<dbReference type="OrthoDB" id="9773293at2"/>
<evidence type="ECO:0000313" key="3">
    <source>
        <dbReference type="Proteomes" id="UP000000496"/>
    </source>
</evidence>
<keyword evidence="3" id="KW-1185">Reference proteome</keyword>
<sequence length="264" mass="29204">MIKWRAGVCKINGINIHYQRTGGHKPPVVLLHGLMTNGTCWTSLARVLEEDFDVIMPDSRGHGNSSAPKQGYSYDNLATDVLGLIEALEIAPPVLIGHSMGGMTAAVAASQNPEQLRGVVLADPTFLPLKRQVEVYESGVVAQHQKILDRSFEDFLSEMRIRHSHRSQELIQQIARARFQTSIHAFEILKPPNPDYIKLIKTLDLPSLLLRGGIGAIVSTAVAEELTCLNHRLEIVQIEEAGHGIPYDQPERFAEVSKTFLCSI</sequence>
<dbReference type="PRINTS" id="PR00111">
    <property type="entry name" value="ABHYDROLASE"/>
</dbReference>
<accession>F8L9H9</accession>
<name>F8L9H9_SIMNZ</name>
<dbReference type="GO" id="GO:0016787">
    <property type="term" value="F:hydrolase activity"/>
    <property type="evidence" value="ECO:0007669"/>
    <property type="project" value="UniProtKB-KW"/>
</dbReference>
<feature type="domain" description="AB hydrolase-1" evidence="1">
    <location>
        <begin position="26"/>
        <end position="172"/>
    </location>
</feature>
<evidence type="ECO:0000313" key="2">
    <source>
        <dbReference type="EMBL" id="CCB89516.1"/>
    </source>
</evidence>
<gene>
    <name evidence="2" type="ordered locus">SNE_A16390</name>
</gene>
<reference key="1">
    <citation type="journal article" date="2011" name="Mol. Biol. Evol.">
        <title>Unity in variety -- the pan-genome of the Chlamydiae.</title>
        <authorList>
            <person name="Collingro A."/>
            <person name="Tischler P."/>
            <person name="Weinmaier T."/>
            <person name="Penz T."/>
            <person name="Heinz E."/>
            <person name="Brunham R.C."/>
            <person name="Read T.D."/>
            <person name="Bavoil P.M."/>
            <person name="Sachse K."/>
            <person name="Kahane S."/>
            <person name="Friedman M.G."/>
            <person name="Rattei T."/>
            <person name="Myers G.S.A."/>
            <person name="Horn M."/>
        </authorList>
    </citation>
    <scope>NUCLEOTIDE SEQUENCE</scope>
    <source>
        <strain>Z</strain>
    </source>
</reference>
<proteinExistence type="predicted"/>
<dbReference type="EMBL" id="FR872582">
    <property type="protein sequence ID" value="CCB89516.1"/>
    <property type="molecule type" value="Genomic_DNA"/>
</dbReference>
<dbReference type="InterPro" id="IPR050228">
    <property type="entry name" value="Carboxylesterase_BioH"/>
</dbReference>
<dbReference type="Gene3D" id="3.40.50.1820">
    <property type="entry name" value="alpha/beta hydrolase"/>
    <property type="match status" value="1"/>
</dbReference>
<keyword evidence="2" id="KW-0378">Hydrolase</keyword>
<dbReference type="InterPro" id="IPR000073">
    <property type="entry name" value="AB_hydrolase_1"/>
</dbReference>
<protein>
    <submittedName>
        <fullName evidence="2">Hydrolase, alpha/beta fold family</fullName>
    </submittedName>
</protein>
<dbReference type="RefSeq" id="WP_013943982.1">
    <property type="nucleotide sequence ID" value="NC_015713.1"/>
</dbReference>
<evidence type="ECO:0000259" key="1">
    <source>
        <dbReference type="Pfam" id="PF00561"/>
    </source>
</evidence>
<organism evidence="2 3">
    <name type="scientific">Simkania negevensis (strain ATCC VR-1471 / DSM 27360 / Z)</name>
    <dbReference type="NCBI Taxonomy" id="331113"/>
    <lineage>
        <taxon>Bacteria</taxon>
        <taxon>Pseudomonadati</taxon>
        <taxon>Chlamydiota</taxon>
        <taxon>Chlamydiia</taxon>
        <taxon>Parachlamydiales</taxon>
        <taxon>Simkaniaceae</taxon>
        <taxon>Simkania</taxon>
    </lineage>
</organism>
<dbReference type="STRING" id="331113.SNE_A16390"/>
<dbReference type="PANTHER" id="PTHR43194:SF2">
    <property type="entry name" value="PEROXISOMAL MEMBRANE PROTEIN LPX1"/>
    <property type="match status" value="1"/>
</dbReference>
<dbReference type="Proteomes" id="UP000000496">
    <property type="component" value="Chromosome gsn.131"/>
</dbReference>
<dbReference type="HOGENOM" id="CLU_020336_50_4_0"/>
<dbReference type="AlphaFoldDB" id="F8L9H9"/>